<comment type="caution">
    <text evidence="1">The sequence shown here is derived from an EMBL/GenBank/DDBJ whole genome shotgun (WGS) entry which is preliminary data.</text>
</comment>
<dbReference type="GeneID" id="70179085"/>
<dbReference type="Proteomes" id="UP000756346">
    <property type="component" value="Unassembled WGS sequence"/>
</dbReference>
<evidence type="ECO:0000313" key="1">
    <source>
        <dbReference type="EMBL" id="KAH7037945.1"/>
    </source>
</evidence>
<protein>
    <submittedName>
        <fullName evidence="1">PUA-like domain-containing protein</fullName>
    </submittedName>
</protein>
<dbReference type="AlphaFoldDB" id="A0A9P9BSI9"/>
<proteinExistence type="predicted"/>
<dbReference type="OrthoDB" id="3244603at2759"/>
<dbReference type="InterPro" id="IPR036987">
    <property type="entry name" value="SRA-YDG_sf"/>
</dbReference>
<reference evidence="1" key="1">
    <citation type="journal article" date="2021" name="Nat. Commun.">
        <title>Genetic determinants of endophytism in the Arabidopsis root mycobiome.</title>
        <authorList>
            <person name="Mesny F."/>
            <person name="Miyauchi S."/>
            <person name="Thiergart T."/>
            <person name="Pickel B."/>
            <person name="Atanasova L."/>
            <person name="Karlsson M."/>
            <person name="Huettel B."/>
            <person name="Barry K.W."/>
            <person name="Haridas S."/>
            <person name="Chen C."/>
            <person name="Bauer D."/>
            <person name="Andreopoulos W."/>
            <person name="Pangilinan J."/>
            <person name="LaButti K."/>
            <person name="Riley R."/>
            <person name="Lipzen A."/>
            <person name="Clum A."/>
            <person name="Drula E."/>
            <person name="Henrissat B."/>
            <person name="Kohler A."/>
            <person name="Grigoriev I.V."/>
            <person name="Martin F.M."/>
            <person name="Hacquard S."/>
        </authorList>
    </citation>
    <scope>NUCLEOTIDE SEQUENCE</scope>
    <source>
        <strain evidence="1">MPI-CAGE-CH-0230</strain>
    </source>
</reference>
<keyword evidence="2" id="KW-1185">Reference proteome</keyword>
<dbReference type="EMBL" id="JAGTJQ010000002">
    <property type="protein sequence ID" value="KAH7037945.1"/>
    <property type="molecule type" value="Genomic_DNA"/>
</dbReference>
<accession>A0A9P9BSI9</accession>
<name>A0A9P9BSI9_9PEZI</name>
<dbReference type="InterPro" id="IPR015947">
    <property type="entry name" value="PUA-like_sf"/>
</dbReference>
<dbReference type="RefSeq" id="XP_046017066.1">
    <property type="nucleotide sequence ID" value="XM_046149539.1"/>
</dbReference>
<evidence type="ECO:0000313" key="2">
    <source>
        <dbReference type="Proteomes" id="UP000756346"/>
    </source>
</evidence>
<dbReference type="Gene3D" id="2.30.280.10">
    <property type="entry name" value="SRA-YDG"/>
    <property type="match status" value="1"/>
</dbReference>
<organism evidence="1 2">
    <name type="scientific">Microdochium trichocladiopsis</name>
    <dbReference type="NCBI Taxonomy" id="1682393"/>
    <lineage>
        <taxon>Eukaryota</taxon>
        <taxon>Fungi</taxon>
        <taxon>Dikarya</taxon>
        <taxon>Ascomycota</taxon>
        <taxon>Pezizomycotina</taxon>
        <taxon>Sordariomycetes</taxon>
        <taxon>Xylariomycetidae</taxon>
        <taxon>Xylariales</taxon>
        <taxon>Microdochiaceae</taxon>
        <taxon>Microdochium</taxon>
    </lineage>
</organism>
<sequence>MVNECPVERYRYSSDTTDAKSSHSTIASESKYNQDALLEMSDSVRLSLLRDNALGPWHEKLSSFLHTALRDEEMDDPVIDLDRIQHARLDKLLNELLNYAESVRITKFSAHFALGFRVDMSNAKNLRRAWRRRYREQYFMLDQRRCAVMVEGGHLKDVSFNACLIYNLSKWQTIGASPVSEIEANLQFEPGHWWLNITCAERDGIVAGSSENLTKGRYGIPTLPLLSGREEIGNGETGQYIREGTAQDMHFSLISQVGRQIRILRGHGLKSIFAPQAGLRYDGLYVIKRYGHKHDEATNVHRLVLTLERVPGQRPMEETQMIPRPAQLDDWALYEKLEGDKIKMLDGEATYLEWKLTREREKIEREDWRRARLFRASVQ</sequence>
<dbReference type="SUPFAM" id="SSF88697">
    <property type="entry name" value="PUA domain-like"/>
    <property type="match status" value="1"/>
</dbReference>
<gene>
    <name evidence="1" type="ORF">B0I36DRAFT_237482</name>
</gene>